<reference evidence="2 3" key="1">
    <citation type="submission" date="2013-05" db="EMBL/GenBank/DDBJ databases">
        <title>Genome assembly of Chondromyces apiculatus DSM 436.</title>
        <authorList>
            <person name="Sharma G."/>
            <person name="Khatri I."/>
            <person name="Kaur C."/>
            <person name="Mayilraj S."/>
            <person name="Subramanian S."/>
        </authorList>
    </citation>
    <scope>NUCLEOTIDE SEQUENCE [LARGE SCALE GENOMIC DNA]</scope>
    <source>
        <strain evidence="2 3">DSM 436</strain>
    </source>
</reference>
<dbReference type="EMBL" id="ASRX01000003">
    <property type="protein sequence ID" value="EYF08441.1"/>
    <property type="molecule type" value="Genomic_DNA"/>
</dbReference>
<evidence type="ECO:0000313" key="3">
    <source>
        <dbReference type="Proteomes" id="UP000019678"/>
    </source>
</evidence>
<organism evidence="2 3">
    <name type="scientific">Chondromyces apiculatus DSM 436</name>
    <dbReference type="NCBI Taxonomy" id="1192034"/>
    <lineage>
        <taxon>Bacteria</taxon>
        <taxon>Pseudomonadati</taxon>
        <taxon>Myxococcota</taxon>
        <taxon>Polyangia</taxon>
        <taxon>Polyangiales</taxon>
        <taxon>Polyangiaceae</taxon>
        <taxon>Chondromyces</taxon>
    </lineage>
</organism>
<evidence type="ECO:0000256" key="1">
    <source>
        <dbReference type="SAM" id="MobiDB-lite"/>
    </source>
</evidence>
<sequence length="48" mass="5070">MLARGRHVRAPVDGLGAGATIHGFAGGRVRERGVEGEGARSEEGRRAW</sequence>
<feature type="region of interest" description="Disordered" evidence="1">
    <location>
        <begin position="28"/>
        <end position="48"/>
    </location>
</feature>
<comment type="caution">
    <text evidence="2">The sequence shown here is derived from an EMBL/GenBank/DDBJ whole genome shotgun (WGS) entry which is preliminary data.</text>
</comment>
<evidence type="ECO:0000313" key="2">
    <source>
        <dbReference type="EMBL" id="EYF08441.1"/>
    </source>
</evidence>
<accession>A0A017TII4</accession>
<dbReference type="STRING" id="1192034.CAP_3970"/>
<protein>
    <submittedName>
        <fullName evidence="2">Uncharacterized protein</fullName>
    </submittedName>
</protein>
<name>A0A017TII4_9BACT</name>
<proteinExistence type="predicted"/>
<keyword evidence="3" id="KW-1185">Reference proteome</keyword>
<dbReference type="AlphaFoldDB" id="A0A017TII4"/>
<dbReference type="Proteomes" id="UP000019678">
    <property type="component" value="Unassembled WGS sequence"/>
</dbReference>
<gene>
    <name evidence="2" type="ORF">CAP_3970</name>
</gene>